<dbReference type="RefSeq" id="WP_198110834.1">
    <property type="nucleotide sequence ID" value="NZ_JAEDAK010000005.1"/>
</dbReference>
<evidence type="ECO:0000256" key="2">
    <source>
        <dbReference type="ARBA" id="ARBA00022737"/>
    </source>
</evidence>
<comment type="caution">
    <text evidence="4">The sequence shown here is derived from an EMBL/GenBank/DDBJ whole genome shotgun (WGS) entry which is preliminary data.</text>
</comment>
<sequence length="379" mass="38524">MSLPIWTRRRLLSAGFGGLSLTTLAACGGGGGGSGNPPAPAPPDYRPVAQPFPLSLHSAVALDARSVAVVGGSRGQPSFSASVDLFDTEAQQWRMGASLSTGRSQSQVLALDAQRLFVHGGARSLSGSRTAEWVDLGRGTSQPALASPSRLAHTATRLRDGRLLVAGGSSSEGYFGGVSPTLELWDPQTGQWRFAARPLQQPRQGHSATLLGDGRVLFVGGFTGTGMAASAELWDPATETSQLFSDPALGRAGHAAQLLPSGDLLLAGGETGATPQAPNPGVLLLRREPWRVEALAPALPSLAAASAITPGGALLLFGGVDPSGQAVAAALQAGPGVRALPPLPSPREWLSATALPSGRVLLLGGENRGALATSGLLFG</sequence>
<evidence type="ECO:0000256" key="1">
    <source>
        <dbReference type="ARBA" id="ARBA00022441"/>
    </source>
</evidence>
<dbReference type="InterPro" id="IPR006652">
    <property type="entry name" value="Kelch_1"/>
</dbReference>
<feature type="chain" id="PRO_5037689261" evidence="3">
    <location>
        <begin position="26"/>
        <end position="379"/>
    </location>
</feature>
<feature type="signal peptide" evidence="3">
    <location>
        <begin position="1"/>
        <end position="25"/>
    </location>
</feature>
<keyword evidence="1" id="KW-0880">Kelch repeat</keyword>
<dbReference type="AlphaFoldDB" id="A0A931J081"/>
<keyword evidence="2" id="KW-0677">Repeat</keyword>
<dbReference type="SMART" id="SM00612">
    <property type="entry name" value="Kelch"/>
    <property type="match status" value="2"/>
</dbReference>
<name>A0A931J081_9BURK</name>
<gene>
    <name evidence="4" type="ORF">I7X39_09085</name>
</gene>
<dbReference type="InterPro" id="IPR037293">
    <property type="entry name" value="Gal_Oxidase_central_sf"/>
</dbReference>
<dbReference type="PANTHER" id="PTHR46093">
    <property type="entry name" value="ACYL-COA-BINDING DOMAIN-CONTAINING PROTEIN 5"/>
    <property type="match status" value="1"/>
</dbReference>
<evidence type="ECO:0000313" key="4">
    <source>
        <dbReference type="EMBL" id="MBH9577059.1"/>
    </source>
</evidence>
<organism evidence="4 5">
    <name type="scientific">Inhella proteolytica</name>
    <dbReference type="NCBI Taxonomy" id="2795029"/>
    <lineage>
        <taxon>Bacteria</taxon>
        <taxon>Pseudomonadati</taxon>
        <taxon>Pseudomonadota</taxon>
        <taxon>Betaproteobacteria</taxon>
        <taxon>Burkholderiales</taxon>
        <taxon>Sphaerotilaceae</taxon>
        <taxon>Inhella</taxon>
    </lineage>
</organism>
<reference evidence="4" key="1">
    <citation type="submission" date="2020-12" db="EMBL/GenBank/DDBJ databases">
        <title>The genome sequence of Inhella sp. 1Y17.</title>
        <authorList>
            <person name="Liu Y."/>
        </authorList>
    </citation>
    <scope>NUCLEOTIDE SEQUENCE</scope>
    <source>
        <strain evidence="4">1Y17</strain>
    </source>
</reference>
<dbReference type="EMBL" id="JAEDAK010000005">
    <property type="protein sequence ID" value="MBH9577059.1"/>
    <property type="molecule type" value="Genomic_DNA"/>
</dbReference>
<dbReference type="Gene3D" id="2.120.10.80">
    <property type="entry name" value="Kelch-type beta propeller"/>
    <property type="match status" value="2"/>
</dbReference>
<dbReference type="PANTHER" id="PTHR46093:SF18">
    <property type="entry name" value="FIBRONECTIN TYPE-III DOMAIN-CONTAINING PROTEIN"/>
    <property type="match status" value="1"/>
</dbReference>
<accession>A0A931J081</accession>
<dbReference type="SUPFAM" id="SSF117281">
    <property type="entry name" value="Kelch motif"/>
    <property type="match status" value="2"/>
</dbReference>
<proteinExistence type="predicted"/>
<dbReference type="InterPro" id="IPR015915">
    <property type="entry name" value="Kelch-typ_b-propeller"/>
</dbReference>
<evidence type="ECO:0000256" key="3">
    <source>
        <dbReference type="SAM" id="SignalP"/>
    </source>
</evidence>
<evidence type="ECO:0000313" key="5">
    <source>
        <dbReference type="Proteomes" id="UP000613266"/>
    </source>
</evidence>
<dbReference type="Gene3D" id="2.130.10.80">
    <property type="entry name" value="Galactose oxidase/kelch, beta-propeller"/>
    <property type="match status" value="2"/>
</dbReference>
<keyword evidence="5" id="KW-1185">Reference proteome</keyword>
<dbReference type="PROSITE" id="PS51318">
    <property type="entry name" value="TAT"/>
    <property type="match status" value="1"/>
</dbReference>
<protein>
    <submittedName>
        <fullName evidence="4">Uncharacterized protein</fullName>
    </submittedName>
</protein>
<dbReference type="InterPro" id="IPR006311">
    <property type="entry name" value="TAT_signal"/>
</dbReference>
<dbReference type="Proteomes" id="UP000613266">
    <property type="component" value="Unassembled WGS sequence"/>
</dbReference>
<keyword evidence="3" id="KW-0732">Signal</keyword>